<dbReference type="Gene3D" id="3.10.20.440">
    <property type="entry name" value="2Fe-2S iron-sulphur cluster binding domain, sarcosine oxidase, alpha subunit, N-terminal domain"/>
    <property type="match status" value="1"/>
</dbReference>
<dbReference type="GO" id="GO:0016491">
    <property type="term" value="F:oxidoreductase activity"/>
    <property type="evidence" value="ECO:0007669"/>
    <property type="project" value="UniProtKB-KW"/>
</dbReference>
<dbReference type="GeneID" id="68871717"/>
<dbReference type="Proteomes" id="UP000027746">
    <property type="component" value="Unassembled WGS sequence"/>
</dbReference>
<dbReference type="Pfam" id="PF13510">
    <property type="entry name" value="Fer2_4"/>
    <property type="match status" value="1"/>
</dbReference>
<protein>
    <submittedName>
        <fullName evidence="2">NAD(FAD)-dependent dehydrogenase</fullName>
    </submittedName>
</protein>
<evidence type="ECO:0000313" key="3">
    <source>
        <dbReference type="Proteomes" id="UP000027746"/>
    </source>
</evidence>
<organism evidence="2 3">
    <name type="scientific">Pseudosulfitobacter pseudonitzschiae</name>
    <dbReference type="NCBI Taxonomy" id="1402135"/>
    <lineage>
        <taxon>Bacteria</taxon>
        <taxon>Pseudomonadati</taxon>
        <taxon>Pseudomonadota</taxon>
        <taxon>Alphaproteobacteria</taxon>
        <taxon>Rhodobacterales</taxon>
        <taxon>Roseobacteraceae</taxon>
        <taxon>Pseudosulfitobacter</taxon>
    </lineage>
</organism>
<dbReference type="GO" id="GO:0051536">
    <property type="term" value="F:iron-sulfur cluster binding"/>
    <property type="evidence" value="ECO:0007669"/>
    <property type="project" value="InterPro"/>
</dbReference>
<comment type="caution">
    <text evidence="2">The sequence shown here is derived from an EMBL/GenBank/DDBJ whole genome shotgun (WGS) entry which is preliminary data.</text>
</comment>
<dbReference type="AlphaFoldDB" id="A0A073J621"/>
<dbReference type="InterPro" id="IPR042204">
    <property type="entry name" value="2Fe-2S-bd_N"/>
</dbReference>
<name>A0A073J621_9RHOB</name>
<reference evidence="2 3" key="1">
    <citation type="submission" date="2014-01" db="EMBL/GenBank/DDBJ databases">
        <title>Sulfitobacter sp. H3 (MCCC 1A00686) Genome Sequencing.</title>
        <authorList>
            <person name="Lai Q."/>
            <person name="Hong Z."/>
        </authorList>
    </citation>
    <scope>NUCLEOTIDE SEQUENCE [LARGE SCALE GENOMIC DNA]</scope>
    <source>
        <strain evidence="2 3">H3</strain>
    </source>
</reference>
<dbReference type="OrthoDB" id="573392at2"/>
<dbReference type="SUPFAM" id="SSF54292">
    <property type="entry name" value="2Fe-2S ferredoxin-like"/>
    <property type="match status" value="1"/>
</dbReference>
<accession>A0A073J621</accession>
<evidence type="ECO:0000256" key="1">
    <source>
        <dbReference type="ARBA" id="ARBA00023002"/>
    </source>
</evidence>
<evidence type="ECO:0000313" key="2">
    <source>
        <dbReference type="EMBL" id="KEJ97255.1"/>
    </source>
</evidence>
<gene>
    <name evidence="2" type="ORF">SUH3_10795</name>
</gene>
<dbReference type="RefSeq" id="WP_037923063.1">
    <property type="nucleotide sequence ID" value="NZ_CP054599.1"/>
</dbReference>
<dbReference type="EMBL" id="JAMD01000002">
    <property type="protein sequence ID" value="KEJ97255.1"/>
    <property type="molecule type" value="Genomic_DNA"/>
</dbReference>
<sequence length="104" mass="11190">MTGRLVRLAEASRPKVSFTFDGAVLTGLEGDSVLTAILMSRGALRQAEFGPEQRSGFCLMGACQDCWIWQSDGARLRACSTQLQAGMRLQSAAPDKWPVGDDAP</sequence>
<keyword evidence="1" id="KW-0560">Oxidoreductase</keyword>
<keyword evidence="3" id="KW-1185">Reference proteome</keyword>
<proteinExistence type="predicted"/>
<dbReference type="InterPro" id="IPR036010">
    <property type="entry name" value="2Fe-2S_ferredoxin-like_sf"/>
</dbReference>